<comment type="caution">
    <text evidence="2">The sequence shown here is derived from an EMBL/GenBank/DDBJ whole genome shotgun (WGS) entry which is preliminary data.</text>
</comment>
<name>A0AA86NU62_9EUKA</name>
<dbReference type="EMBL" id="CAXDID020000427">
    <property type="protein sequence ID" value="CAL6090365.1"/>
    <property type="molecule type" value="Genomic_DNA"/>
</dbReference>
<evidence type="ECO:0000313" key="2">
    <source>
        <dbReference type="EMBL" id="CAI9925651.1"/>
    </source>
</evidence>
<evidence type="ECO:0000256" key="1">
    <source>
        <dbReference type="SAM" id="MobiDB-lite"/>
    </source>
</evidence>
<sequence>MYHITKQRILAEQSISKERYETGNQKQPSQEEKTKRGFGESRVVIYTERYGKTKIIRTDAIYGIAVFPVSDSNRQYVRIHDNMDYETQFEEYVKQRDNKVDETE</sequence>
<dbReference type="EMBL" id="CATOUU010000346">
    <property type="protein sequence ID" value="CAI9925651.1"/>
    <property type="molecule type" value="Genomic_DNA"/>
</dbReference>
<dbReference type="Proteomes" id="UP001642409">
    <property type="component" value="Unassembled WGS sequence"/>
</dbReference>
<accession>A0AA86NU62</accession>
<evidence type="ECO:0000313" key="4">
    <source>
        <dbReference type="Proteomes" id="UP001642409"/>
    </source>
</evidence>
<feature type="region of interest" description="Disordered" evidence="1">
    <location>
        <begin position="15"/>
        <end position="37"/>
    </location>
</feature>
<reference evidence="3 4" key="2">
    <citation type="submission" date="2024-07" db="EMBL/GenBank/DDBJ databases">
        <authorList>
            <person name="Akdeniz Z."/>
        </authorList>
    </citation>
    <scope>NUCLEOTIDE SEQUENCE [LARGE SCALE GENOMIC DNA]</scope>
</reference>
<gene>
    <name evidence="2" type="ORF">HINF_LOCUS13296</name>
    <name evidence="3" type="ORF">HINF_LOCUS65275</name>
</gene>
<evidence type="ECO:0000313" key="3">
    <source>
        <dbReference type="EMBL" id="CAL6090365.1"/>
    </source>
</evidence>
<organism evidence="2">
    <name type="scientific">Hexamita inflata</name>
    <dbReference type="NCBI Taxonomy" id="28002"/>
    <lineage>
        <taxon>Eukaryota</taxon>
        <taxon>Metamonada</taxon>
        <taxon>Diplomonadida</taxon>
        <taxon>Hexamitidae</taxon>
        <taxon>Hexamitinae</taxon>
        <taxon>Hexamita</taxon>
    </lineage>
</organism>
<reference evidence="2" key="1">
    <citation type="submission" date="2023-06" db="EMBL/GenBank/DDBJ databases">
        <authorList>
            <person name="Kurt Z."/>
        </authorList>
    </citation>
    <scope>NUCLEOTIDE SEQUENCE</scope>
</reference>
<dbReference type="AlphaFoldDB" id="A0AA86NU62"/>
<proteinExistence type="predicted"/>
<keyword evidence="4" id="KW-1185">Reference proteome</keyword>
<protein>
    <submittedName>
        <fullName evidence="3">Hypothetical_protein</fullName>
    </submittedName>
</protein>